<evidence type="ECO:0000313" key="5">
    <source>
        <dbReference type="EMBL" id="KAG0019840.1"/>
    </source>
</evidence>
<evidence type="ECO:0000256" key="4">
    <source>
        <dbReference type="SAM" id="MobiDB-lite"/>
    </source>
</evidence>
<protein>
    <recommendedName>
        <fullName evidence="3">Required for respiratory growth protein 9, mitochondrial</fullName>
    </recommendedName>
</protein>
<dbReference type="EMBL" id="JAAAID010000258">
    <property type="protein sequence ID" value="KAG0019840.1"/>
    <property type="molecule type" value="Genomic_DNA"/>
</dbReference>
<comment type="caution">
    <text evidence="5">The sequence shown here is derived from an EMBL/GenBank/DDBJ whole genome shotgun (WGS) entry which is preliminary data.</text>
</comment>
<evidence type="ECO:0000313" key="6">
    <source>
        <dbReference type="Proteomes" id="UP000703661"/>
    </source>
</evidence>
<feature type="compositionally biased region" description="Basic and acidic residues" evidence="4">
    <location>
        <begin position="225"/>
        <end position="236"/>
    </location>
</feature>
<organism evidence="5 6">
    <name type="scientific">Entomortierella chlamydospora</name>
    <dbReference type="NCBI Taxonomy" id="101097"/>
    <lineage>
        <taxon>Eukaryota</taxon>
        <taxon>Fungi</taxon>
        <taxon>Fungi incertae sedis</taxon>
        <taxon>Mucoromycota</taxon>
        <taxon>Mortierellomycotina</taxon>
        <taxon>Mortierellomycetes</taxon>
        <taxon>Mortierellales</taxon>
        <taxon>Mortierellaceae</taxon>
        <taxon>Entomortierella</taxon>
    </lineage>
</organism>
<dbReference type="PANTHER" id="PTHR13475:SF3">
    <property type="entry name" value="NEUGRIN"/>
    <property type="match status" value="1"/>
</dbReference>
<feature type="region of interest" description="Disordered" evidence="4">
    <location>
        <begin position="225"/>
        <end position="251"/>
    </location>
</feature>
<dbReference type="Pfam" id="PF06413">
    <property type="entry name" value="Neugrin"/>
    <property type="match status" value="1"/>
</dbReference>
<keyword evidence="6" id="KW-1185">Reference proteome</keyword>
<dbReference type="PANTHER" id="PTHR13475">
    <property type="entry name" value="NEUGRIN"/>
    <property type="match status" value="1"/>
</dbReference>
<accession>A0A9P6MZW3</accession>
<sequence>MVSPHQTDETPKYIQNQSRGRTEDAFSDPNAIQEAKERWGLGATVFAHVIYPNGRAEIADQTRKLTEARISSGHSGWHIPRNRQVKSTLDPGENAVIPTPSTMPNPHLHQMSRDGSTELMPQWMKHKLTIKKKLLGKAWNPQRKLTKQSMEEVRFLHKQFPDEWTTPKLAEHFNVASESIVRILKTNFQLSPERIAEQDKAKRLRRKENISADVERIKARRHSAWLERKAEREKSRKSSSPASSRIKLGAP</sequence>
<reference evidence="5" key="1">
    <citation type="journal article" date="2020" name="Fungal Divers.">
        <title>Resolving the Mortierellaceae phylogeny through synthesis of multi-gene phylogenetics and phylogenomics.</title>
        <authorList>
            <person name="Vandepol N."/>
            <person name="Liber J."/>
            <person name="Desiro A."/>
            <person name="Na H."/>
            <person name="Kennedy M."/>
            <person name="Barry K."/>
            <person name="Grigoriev I.V."/>
            <person name="Miller A.N."/>
            <person name="O'Donnell K."/>
            <person name="Stajich J.E."/>
            <person name="Bonito G."/>
        </authorList>
    </citation>
    <scope>NUCLEOTIDE SEQUENCE</scope>
    <source>
        <strain evidence="5">NRRL 2769</strain>
    </source>
</reference>
<name>A0A9P6MZW3_9FUNG</name>
<dbReference type="GO" id="GO:0005634">
    <property type="term" value="C:nucleus"/>
    <property type="evidence" value="ECO:0007669"/>
    <property type="project" value="TreeGrafter"/>
</dbReference>
<feature type="non-terminal residue" evidence="5">
    <location>
        <position position="251"/>
    </location>
</feature>
<dbReference type="Proteomes" id="UP000703661">
    <property type="component" value="Unassembled WGS sequence"/>
</dbReference>
<gene>
    <name evidence="5" type="primary">RRG9</name>
    <name evidence="5" type="ORF">BGZ80_005202</name>
</gene>
<comment type="similarity">
    <text evidence="2">Belongs to the RRG9 family.</text>
</comment>
<proteinExistence type="inferred from homology"/>
<dbReference type="InterPro" id="IPR010487">
    <property type="entry name" value="NGRN/Rrg9"/>
</dbReference>
<evidence type="ECO:0000256" key="1">
    <source>
        <dbReference type="ARBA" id="ARBA00003548"/>
    </source>
</evidence>
<evidence type="ECO:0000256" key="3">
    <source>
        <dbReference type="ARBA" id="ARBA00013566"/>
    </source>
</evidence>
<comment type="function">
    <text evidence="1">Required for respiratory activity and maintenance and expression of the mitochondrial genome.</text>
</comment>
<evidence type="ECO:0000256" key="2">
    <source>
        <dbReference type="ARBA" id="ARBA00010895"/>
    </source>
</evidence>
<feature type="region of interest" description="Disordered" evidence="4">
    <location>
        <begin position="1"/>
        <end position="26"/>
    </location>
</feature>
<feature type="compositionally biased region" description="Basic and acidic residues" evidence="4">
    <location>
        <begin position="1"/>
        <end position="11"/>
    </location>
</feature>
<dbReference type="AlphaFoldDB" id="A0A9P6MZW3"/>